<dbReference type="RefSeq" id="WP_143057771.1">
    <property type="nucleotide sequence ID" value="NZ_FNZN01000001.1"/>
</dbReference>
<keyword evidence="2" id="KW-1185">Reference proteome</keyword>
<organism evidence="1 2">
    <name type="scientific">Maribacter orientalis</name>
    <dbReference type="NCBI Taxonomy" id="228957"/>
    <lineage>
        <taxon>Bacteria</taxon>
        <taxon>Pseudomonadati</taxon>
        <taxon>Bacteroidota</taxon>
        <taxon>Flavobacteriia</taxon>
        <taxon>Flavobacteriales</taxon>
        <taxon>Flavobacteriaceae</taxon>
        <taxon>Maribacter</taxon>
    </lineage>
</organism>
<dbReference type="EMBL" id="FNZN01000001">
    <property type="protein sequence ID" value="SEK54355.1"/>
    <property type="molecule type" value="Genomic_DNA"/>
</dbReference>
<evidence type="ECO:0000313" key="1">
    <source>
        <dbReference type="EMBL" id="SEK54355.1"/>
    </source>
</evidence>
<dbReference type="AlphaFoldDB" id="A0A1H7I1I8"/>
<sequence length="649" mass="72032">MRQIKLLFLLLMMFPLLSFSQVEMKWNKEVPTKILWQEVTSLGNLIVSSREELIGIDTETGEISWGKRAFGNLERAAFEELPNSPFFSVTTDHSLHLIDQFSGNEVFNSKNAGLQKVASYHLLYNSDAILVSGTDYNEEPLMVSVKMSDASLSWSMNEKFGRIVTANELDNQELLIVTLFNNYKLNTDTGDVIWKKTNSREAEQIDKMGKFGALLKQAAEHVSQDMDIQLDYYQPEGSDVFYLGSQQERQGGMTTSSGTTSINYTNHYNAYNINDGSLVWNEELEVNGALSQVSFLDNGMLVLPDDGNRTKINLFDYKTREGLWGKKGRGIAIKGGVYDYLDSGDGILLVSRTANKDFLNYLDPTLGAITFEKPVRVEGTVVGIVPLANAILYITTESMNILDHHTGTLKWNKSIQTSPRLTAEHQDKIYAFDYSSGLLKVVNKSNGQVSDFSQVALRFEGKESPSNLEILEDGIFIHSDQNVAKFNFDGSLVYQEYYAAPKEAGWKRALLYASSVRAAYIGAASYYVSGAMAAAENDVRQKDEAAGELVSQIGNAYGDLGNAASSYAGAAFRKANARLKATKQGRDFMFIMSKQEKDIVLLKVSKTTGKVAGEINLGKDREPLYAVDDITGQVYYQTGDAALTSYMAR</sequence>
<evidence type="ECO:0000313" key="2">
    <source>
        <dbReference type="Proteomes" id="UP000198990"/>
    </source>
</evidence>
<protein>
    <submittedName>
        <fullName evidence="1">PQQ-like domain-containing protein</fullName>
    </submittedName>
</protein>
<dbReference type="STRING" id="228957.SAMN04488008_101678"/>
<dbReference type="InterPro" id="IPR011047">
    <property type="entry name" value="Quinoprotein_ADH-like_sf"/>
</dbReference>
<accession>A0A1H7I1I8</accession>
<dbReference type="OrthoDB" id="725093at2"/>
<dbReference type="Proteomes" id="UP000198990">
    <property type="component" value="Unassembled WGS sequence"/>
</dbReference>
<dbReference type="SUPFAM" id="SSF50998">
    <property type="entry name" value="Quinoprotein alcohol dehydrogenase-like"/>
    <property type="match status" value="1"/>
</dbReference>
<reference evidence="2" key="1">
    <citation type="submission" date="2016-10" db="EMBL/GenBank/DDBJ databases">
        <authorList>
            <person name="Varghese N."/>
            <person name="Submissions S."/>
        </authorList>
    </citation>
    <scope>NUCLEOTIDE SEQUENCE [LARGE SCALE GENOMIC DNA]</scope>
    <source>
        <strain evidence="2">DSM 16471</strain>
    </source>
</reference>
<gene>
    <name evidence="1" type="ORF">SAMN04488008_101678</name>
</gene>
<dbReference type="Gene3D" id="2.130.10.10">
    <property type="entry name" value="YVTN repeat-like/Quinoprotein amine dehydrogenase"/>
    <property type="match status" value="1"/>
</dbReference>
<name>A0A1H7I1I8_9FLAO</name>
<dbReference type="InterPro" id="IPR015943">
    <property type="entry name" value="WD40/YVTN_repeat-like_dom_sf"/>
</dbReference>
<proteinExistence type="predicted"/>